<feature type="non-terminal residue" evidence="4">
    <location>
        <position position="1"/>
    </location>
</feature>
<evidence type="ECO:0000259" key="3">
    <source>
        <dbReference type="Pfam" id="PF07687"/>
    </source>
</evidence>
<name>A0A381T152_9ZZZZ</name>
<dbReference type="PANTHER" id="PTHR43808">
    <property type="entry name" value="ACETYLORNITHINE DEACETYLASE"/>
    <property type="match status" value="1"/>
</dbReference>
<dbReference type="GO" id="GO:0008777">
    <property type="term" value="F:acetylornithine deacetylase activity"/>
    <property type="evidence" value="ECO:0007669"/>
    <property type="project" value="TreeGrafter"/>
</dbReference>
<dbReference type="InterPro" id="IPR036264">
    <property type="entry name" value="Bact_exopeptidase_dim_dom"/>
</dbReference>
<dbReference type="InterPro" id="IPR010174">
    <property type="entry name" value="Succinyl-DAP_deSuclase_DapE"/>
</dbReference>
<dbReference type="SUPFAM" id="SSF55031">
    <property type="entry name" value="Bacterial exopeptidase dimerisation domain"/>
    <property type="match status" value="1"/>
</dbReference>
<dbReference type="Pfam" id="PF01546">
    <property type="entry name" value="Peptidase_M20"/>
    <property type="match status" value="1"/>
</dbReference>
<dbReference type="EMBL" id="UINC01003807">
    <property type="protein sequence ID" value="SVA09404.1"/>
    <property type="molecule type" value="Genomic_DNA"/>
</dbReference>
<gene>
    <name evidence="4" type="ORF">METZ01_LOCUS62258</name>
</gene>
<sequence length="357" mass="37855">VTDLLTLTSELVDIPSVSFDEAALVAHLEAGLRAVPGLAVDRIGDNLVARTELGRPHRLVLAGHTDTVPGTEGGDGQRARIDGDILWGLGSADMKGGLAVMLELARSVAEPAVDVTWVFYAREEVAREHSGLLELFGEVPDLLAGDVAILGEPTAGALEAGCQGTMRFEVRLRGVRAHTARPWMGRNAIHRAGALLAALDAYVHREPEVDGCCFREALQAVHVEGGVSGNVVPDELVLQVNHRYAPDRSGAEAEAHVRDVLAPFLDDGDAVEVVDHGRAALPGLGHPLLATLVERSGLDVRAKLGWTDVAFFSEHGVPAVNFGPGDPTVAHMADEHLERSTLEASFSALRGLLERGV</sequence>
<dbReference type="GO" id="GO:0006526">
    <property type="term" value="P:L-arginine biosynthetic process"/>
    <property type="evidence" value="ECO:0007669"/>
    <property type="project" value="TreeGrafter"/>
</dbReference>
<dbReference type="InterPro" id="IPR050072">
    <property type="entry name" value="Peptidase_M20A"/>
</dbReference>
<dbReference type="GO" id="GO:0009089">
    <property type="term" value="P:lysine biosynthetic process via diaminopimelate"/>
    <property type="evidence" value="ECO:0007669"/>
    <property type="project" value="InterPro"/>
</dbReference>
<dbReference type="PANTHER" id="PTHR43808:SF31">
    <property type="entry name" value="N-ACETYL-L-CITRULLINE DEACETYLASE"/>
    <property type="match status" value="1"/>
</dbReference>
<dbReference type="Gene3D" id="3.40.630.10">
    <property type="entry name" value="Zn peptidases"/>
    <property type="match status" value="1"/>
</dbReference>
<dbReference type="GO" id="GO:0046872">
    <property type="term" value="F:metal ion binding"/>
    <property type="evidence" value="ECO:0007669"/>
    <property type="project" value="UniProtKB-KW"/>
</dbReference>
<accession>A0A381T152</accession>
<dbReference type="Gene3D" id="3.30.70.360">
    <property type="match status" value="1"/>
</dbReference>
<organism evidence="4">
    <name type="scientific">marine metagenome</name>
    <dbReference type="NCBI Taxonomy" id="408172"/>
    <lineage>
        <taxon>unclassified sequences</taxon>
        <taxon>metagenomes</taxon>
        <taxon>ecological metagenomes</taxon>
    </lineage>
</organism>
<keyword evidence="2" id="KW-0378">Hydrolase</keyword>
<dbReference type="NCBIfam" id="TIGR01900">
    <property type="entry name" value="dapE-gram_pos"/>
    <property type="match status" value="1"/>
</dbReference>
<protein>
    <recommendedName>
        <fullName evidence="3">Peptidase M20 dimerisation domain-containing protein</fullName>
    </recommendedName>
</protein>
<evidence type="ECO:0000256" key="2">
    <source>
        <dbReference type="ARBA" id="ARBA00022801"/>
    </source>
</evidence>
<proteinExistence type="predicted"/>
<dbReference type="InterPro" id="IPR002933">
    <property type="entry name" value="Peptidase_M20"/>
</dbReference>
<reference evidence="4" key="1">
    <citation type="submission" date="2018-05" db="EMBL/GenBank/DDBJ databases">
        <authorList>
            <person name="Lanie J.A."/>
            <person name="Ng W.-L."/>
            <person name="Kazmierczak K.M."/>
            <person name="Andrzejewski T.M."/>
            <person name="Davidsen T.M."/>
            <person name="Wayne K.J."/>
            <person name="Tettelin H."/>
            <person name="Glass J.I."/>
            <person name="Rusch D."/>
            <person name="Podicherti R."/>
            <person name="Tsui H.-C.T."/>
            <person name="Winkler M.E."/>
        </authorList>
    </citation>
    <scope>NUCLEOTIDE SEQUENCE</scope>
</reference>
<dbReference type="Pfam" id="PF07687">
    <property type="entry name" value="M20_dimer"/>
    <property type="match status" value="1"/>
</dbReference>
<dbReference type="InterPro" id="IPR011650">
    <property type="entry name" value="Peptidase_M20_dimer"/>
</dbReference>
<dbReference type="SUPFAM" id="SSF53187">
    <property type="entry name" value="Zn-dependent exopeptidases"/>
    <property type="match status" value="1"/>
</dbReference>
<feature type="domain" description="Peptidase M20 dimerisation" evidence="3">
    <location>
        <begin position="163"/>
        <end position="263"/>
    </location>
</feature>
<dbReference type="GO" id="GO:0009014">
    <property type="term" value="F:succinyl-diaminopimelate desuccinylase activity"/>
    <property type="evidence" value="ECO:0007669"/>
    <property type="project" value="InterPro"/>
</dbReference>
<evidence type="ECO:0000256" key="1">
    <source>
        <dbReference type="ARBA" id="ARBA00022723"/>
    </source>
</evidence>
<dbReference type="AlphaFoldDB" id="A0A381T152"/>
<keyword evidence="1" id="KW-0479">Metal-binding</keyword>
<evidence type="ECO:0000313" key="4">
    <source>
        <dbReference type="EMBL" id="SVA09404.1"/>
    </source>
</evidence>